<dbReference type="InterPro" id="IPR001594">
    <property type="entry name" value="Palmitoyltrfase_DHHC"/>
</dbReference>
<name>A0A078B796_STYLE</name>
<protein>
    <recommendedName>
        <fullName evidence="7">Palmitoyltransferase</fullName>
        <ecNumber evidence="7">2.3.1.225</ecNumber>
    </recommendedName>
</protein>
<evidence type="ECO:0000256" key="5">
    <source>
        <dbReference type="ARBA" id="ARBA00023136"/>
    </source>
</evidence>
<dbReference type="InParanoid" id="A0A078B796"/>
<comment type="subcellular location">
    <subcellularLocation>
        <location evidence="1">Membrane</location>
        <topology evidence="1">Multi-pass membrane protein</topology>
    </subcellularLocation>
</comment>
<evidence type="ECO:0000256" key="1">
    <source>
        <dbReference type="ARBA" id="ARBA00004141"/>
    </source>
</evidence>
<evidence type="ECO:0000256" key="3">
    <source>
        <dbReference type="ARBA" id="ARBA00022692"/>
    </source>
</evidence>
<organism evidence="10 11">
    <name type="scientific">Stylonychia lemnae</name>
    <name type="common">Ciliate</name>
    <dbReference type="NCBI Taxonomy" id="5949"/>
    <lineage>
        <taxon>Eukaryota</taxon>
        <taxon>Sar</taxon>
        <taxon>Alveolata</taxon>
        <taxon>Ciliophora</taxon>
        <taxon>Intramacronucleata</taxon>
        <taxon>Spirotrichea</taxon>
        <taxon>Stichotrichia</taxon>
        <taxon>Sporadotrichida</taxon>
        <taxon>Oxytrichidae</taxon>
        <taxon>Stylonychinae</taxon>
        <taxon>Stylonychia</taxon>
    </lineage>
</organism>
<evidence type="ECO:0000256" key="6">
    <source>
        <dbReference type="ARBA" id="ARBA00023315"/>
    </source>
</evidence>
<dbReference type="Pfam" id="PF01529">
    <property type="entry name" value="DHHC"/>
    <property type="match status" value="1"/>
</dbReference>
<keyword evidence="6 7" id="KW-0012">Acyltransferase</keyword>
<evidence type="ECO:0000259" key="9">
    <source>
        <dbReference type="Pfam" id="PF01529"/>
    </source>
</evidence>
<comment type="similarity">
    <text evidence="7">Belongs to the DHHC palmitoyltransferase family.</text>
</comment>
<dbReference type="GO" id="GO:0016020">
    <property type="term" value="C:membrane"/>
    <property type="evidence" value="ECO:0007669"/>
    <property type="project" value="UniProtKB-SubCell"/>
</dbReference>
<keyword evidence="4" id="KW-1133">Transmembrane helix</keyword>
<keyword evidence="5" id="KW-0472">Membrane</keyword>
<evidence type="ECO:0000256" key="4">
    <source>
        <dbReference type="ARBA" id="ARBA00022989"/>
    </source>
</evidence>
<dbReference type="PANTHER" id="PTHR22883">
    <property type="entry name" value="ZINC FINGER DHHC DOMAIN CONTAINING PROTEIN"/>
    <property type="match status" value="1"/>
</dbReference>
<evidence type="ECO:0000256" key="2">
    <source>
        <dbReference type="ARBA" id="ARBA00022679"/>
    </source>
</evidence>
<comment type="catalytic activity">
    <reaction evidence="7">
        <text>L-cysteinyl-[protein] + hexadecanoyl-CoA = S-hexadecanoyl-L-cysteinyl-[protein] + CoA</text>
        <dbReference type="Rhea" id="RHEA:36683"/>
        <dbReference type="Rhea" id="RHEA-COMP:10131"/>
        <dbReference type="Rhea" id="RHEA-COMP:11032"/>
        <dbReference type="ChEBI" id="CHEBI:29950"/>
        <dbReference type="ChEBI" id="CHEBI:57287"/>
        <dbReference type="ChEBI" id="CHEBI:57379"/>
        <dbReference type="ChEBI" id="CHEBI:74151"/>
        <dbReference type="EC" id="2.3.1.225"/>
    </reaction>
</comment>
<evidence type="ECO:0000313" key="11">
    <source>
        <dbReference type="Proteomes" id="UP000039865"/>
    </source>
</evidence>
<evidence type="ECO:0000256" key="7">
    <source>
        <dbReference type="RuleBase" id="RU079119"/>
    </source>
</evidence>
<dbReference type="GO" id="GO:0005783">
    <property type="term" value="C:endoplasmic reticulum"/>
    <property type="evidence" value="ECO:0007669"/>
    <property type="project" value="TreeGrafter"/>
</dbReference>
<dbReference type="InterPro" id="IPR039859">
    <property type="entry name" value="PFA4/ZDH16/20/ERF2-like"/>
</dbReference>
<evidence type="ECO:0000313" key="10">
    <source>
        <dbReference type="EMBL" id="CDW89177.1"/>
    </source>
</evidence>
<dbReference type="Proteomes" id="UP000039865">
    <property type="component" value="Unassembled WGS sequence"/>
</dbReference>
<proteinExistence type="inferred from homology"/>
<gene>
    <name evidence="10" type="primary">Contig16417.g17481</name>
    <name evidence="10" type="ORF">STYLEM_18308</name>
</gene>
<feature type="domain" description="Palmitoyltransferase DHHC" evidence="9">
    <location>
        <begin position="224"/>
        <end position="267"/>
    </location>
</feature>
<dbReference type="GO" id="GO:0006612">
    <property type="term" value="P:protein targeting to membrane"/>
    <property type="evidence" value="ECO:0007669"/>
    <property type="project" value="TreeGrafter"/>
</dbReference>
<feature type="region of interest" description="Disordered" evidence="8">
    <location>
        <begin position="152"/>
        <end position="175"/>
    </location>
</feature>
<sequence>MIQYESTRKKPVASNKFSMRGIKMLTEEDCVYPKSSGDKECTKGKISSKYGQVVLDYFIQQQIGHKTIVLKGIIKKNQQQQQRSTITAKNIETNNSFRNGNIPQQTGDDFALDINDITLNKKKDNFKDSFKSRSSSQKQSIKFGALKSEQRDLEVSTNHQEHKKGLRRLSPKPMPSLFSKINPKSSFIAYHEEEDYYFNDENQIVTVLNTKQMRDQTETGRIHIELRYCTVCNIEQPLRSKHCRKCNRCISTYDHHCPWLGECLSWQKISYLKVWPKKLGSPFNIGFRNNLRLYFCYHLEKDNQFVWRMPRRRPDFVPTSNNIKQSSNQQSQPSQQK</sequence>
<dbReference type="OrthoDB" id="331948at2759"/>
<dbReference type="GO" id="GO:0005794">
    <property type="term" value="C:Golgi apparatus"/>
    <property type="evidence" value="ECO:0007669"/>
    <property type="project" value="TreeGrafter"/>
</dbReference>
<dbReference type="GO" id="GO:0019706">
    <property type="term" value="F:protein-cysteine S-palmitoyltransferase activity"/>
    <property type="evidence" value="ECO:0007669"/>
    <property type="project" value="UniProtKB-EC"/>
</dbReference>
<comment type="domain">
    <text evidence="7">The DHHC domain is required for palmitoyltransferase activity.</text>
</comment>
<keyword evidence="2 7" id="KW-0808">Transferase</keyword>
<dbReference type="EMBL" id="CCKQ01017312">
    <property type="protein sequence ID" value="CDW89177.1"/>
    <property type="molecule type" value="Genomic_DNA"/>
</dbReference>
<dbReference type="PROSITE" id="PS50216">
    <property type="entry name" value="DHHC"/>
    <property type="match status" value="1"/>
</dbReference>
<reference evidence="10 11" key="1">
    <citation type="submission" date="2014-06" db="EMBL/GenBank/DDBJ databases">
        <authorList>
            <person name="Swart Estienne"/>
        </authorList>
    </citation>
    <scope>NUCLEOTIDE SEQUENCE [LARGE SCALE GENOMIC DNA]</scope>
    <source>
        <strain evidence="10 11">130c</strain>
    </source>
</reference>
<feature type="region of interest" description="Disordered" evidence="8">
    <location>
        <begin position="316"/>
        <end position="337"/>
    </location>
</feature>
<keyword evidence="11" id="KW-1185">Reference proteome</keyword>
<dbReference type="AlphaFoldDB" id="A0A078B796"/>
<feature type="compositionally biased region" description="Low complexity" evidence="8">
    <location>
        <begin position="320"/>
        <end position="337"/>
    </location>
</feature>
<keyword evidence="3" id="KW-0812">Transmembrane</keyword>
<evidence type="ECO:0000256" key="8">
    <source>
        <dbReference type="SAM" id="MobiDB-lite"/>
    </source>
</evidence>
<accession>A0A078B796</accession>
<dbReference type="EC" id="2.3.1.225" evidence="7"/>
<feature type="compositionally biased region" description="Basic residues" evidence="8">
    <location>
        <begin position="161"/>
        <end position="170"/>
    </location>
</feature>